<gene>
    <name evidence="1" type="ORF">NCS_30379</name>
</gene>
<reference evidence="2" key="1">
    <citation type="submission" date="2017-03" db="EMBL/GenBank/DDBJ databases">
        <authorList>
            <person name="Herbold C."/>
        </authorList>
    </citation>
    <scope>NUCLEOTIDE SEQUENCE [LARGE SCALE GENOMIC DNA]</scope>
</reference>
<dbReference type="Proteomes" id="UP000230607">
    <property type="component" value="Chromosome 1"/>
</dbReference>
<name>A0A2H1FIE7_9ARCH</name>
<evidence type="ECO:0000313" key="2">
    <source>
        <dbReference type="Proteomes" id="UP000230607"/>
    </source>
</evidence>
<organism evidence="1 2">
    <name type="scientific">Candidatus Nitrosotalea okcheonensis</name>
    <dbReference type="NCBI Taxonomy" id="1903276"/>
    <lineage>
        <taxon>Archaea</taxon>
        <taxon>Nitrososphaerota</taxon>
        <taxon>Nitrososphaeria</taxon>
        <taxon>Nitrosotaleales</taxon>
        <taxon>Nitrosotaleaceae</taxon>
        <taxon>Nitrosotalea</taxon>
    </lineage>
</organism>
<dbReference type="EMBL" id="LT841358">
    <property type="protein sequence ID" value="SMH72539.1"/>
    <property type="molecule type" value="Genomic_DNA"/>
</dbReference>
<dbReference type="RefSeq" id="WP_255408311.1">
    <property type="nucleotide sequence ID" value="NZ_LT841358.1"/>
</dbReference>
<dbReference type="AlphaFoldDB" id="A0A2H1FIE7"/>
<accession>A0A2H1FIE7</accession>
<sequence length="43" mass="5012">MTKHKNLKFDTFDGFTSLWKTVIKPTIQGVDTSKDSKIFCLKY</sequence>
<evidence type="ECO:0000313" key="1">
    <source>
        <dbReference type="EMBL" id="SMH72539.1"/>
    </source>
</evidence>
<keyword evidence="2" id="KW-1185">Reference proteome</keyword>
<proteinExistence type="predicted"/>
<protein>
    <submittedName>
        <fullName evidence="1">Uncharacterized protein</fullName>
    </submittedName>
</protein>